<organism evidence="2 3">
    <name type="scientific">Glossina pallidipes</name>
    <name type="common">Tsetse fly</name>
    <dbReference type="NCBI Taxonomy" id="7398"/>
    <lineage>
        <taxon>Eukaryota</taxon>
        <taxon>Metazoa</taxon>
        <taxon>Ecdysozoa</taxon>
        <taxon>Arthropoda</taxon>
        <taxon>Hexapoda</taxon>
        <taxon>Insecta</taxon>
        <taxon>Pterygota</taxon>
        <taxon>Neoptera</taxon>
        <taxon>Endopterygota</taxon>
        <taxon>Diptera</taxon>
        <taxon>Brachycera</taxon>
        <taxon>Muscomorpha</taxon>
        <taxon>Hippoboscoidea</taxon>
        <taxon>Glossinidae</taxon>
        <taxon>Glossina</taxon>
    </lineage>
</organism>
<sequence length="120" mass="13466">MTCDNVLLYTSSLPGIEGFRVEVTFREMWPHIPILSPIWVMGSLKHNEVKAESVLLTKTVKFISGYSPITVFLTAALIVFLVIYNKRRARLVRLIDKIPGPSSLPFLGNAIELNVDHDGK</sequence>
<accession>A0A1B0A805</accession>
<dbReference type="VEuPathDB" id="VectorBase:GPAI037152"/>
<keyword evidence="3" id="KW-1185">Reference proteome</keyword>
<keyword evidence="1" id="KW-0812">Transmembrane</keyword>
<feature type="transmembrane region" description="Helical" evidence="1">
    <location>
        <begin position="63"/>
        <end position="84"/>
    </location>
</feature>
<dbReference type="STRING" id="7398.A0A1B0A805"/>
<name>A0A1B0A805_GLOPL</name>
<dbReference type="EnsemblMetazoa" id="GPAI037152-RA">
    <property type="protein sequence ID" value="GPAI037152-PA"/>
    <property type="gene ID" value="GPAI037152"/>
</dbReference>
<evidence type="ECO:0000256" key="1">
    <source>
        <dbReference type="SAM" id="Phobius"/>
    </source>
</evidence>
<evidence type="ECO:0000313" key="3">
    <source>
        <dbReference type="Proteomes" id="UP000092445"/>
    </source>
</evidence>
<keyword evidence="1" id="KW-0472">Membrane</keyword>
<proteinExistence type="predicted"/>
<reference evidence="2" key="2">
    <citation type="submission" date="2020-05" db="UniProtKB">
        <authorList>
            <consortium name="EnsemblMetazoa"/>
        </authorList>
    </citation>
    <scope>IDENTIFICATION</scope>
    <source>
        <strain evidence="2">IAEA</strain>
    </source>
</reference>
<keyword evidence="1" id="KW-1133">Transmembrane helix</keyword>
<reference evidence="3" key="1">
    <citation type="submission" date="2014-03" db="EMBL/GenBank/DDBJ databases">
        <authorList>
            <person name="Aksoy S."/>
            <person name="Warren W."/>
            <person name="Wilson R.K."/>
        </authorList>
    </citation>
    <scope>NUCLEOTIDE SEQUENCE [LARGE SCALE GENOMIC DNA]</scope>
    <source>
        <strain evidence="3">IAEA</strain>
    </source>
</reference>
<evidence type="ECO:0008006" key="4">
    <source>
        <dbReference type="Google" id="ProtNLM"/>
    </source>
</evidence>
<dbReference type="AlphaFoldDB" id="A0A1B0A805"/>
<evidence type="ECO:0000313" key="2">
    <source>
        <dbReference type="EnsemblMetazoa" id="GPAI037152-PA"/>
    </source>
</evidence>
<dbReference type="Proteomes" id="UP000092445">
    <property type="component" value="Unassembled WGS sequence"/>
</dbReference>
<protein>
    <recommendedName>
        <fullName evidence="4">Cytochrome P450</fullName>
    </recommendedName>
</protein>